<evidence type="ECO:0000256" key="3">
    <source>
        <dbReference type="ARBA" id="ARBA00022801"/>
    </source>
</evidence>
<dbReference type="Proteomes" id="UP001303946">
    <property type="component" value="Chromosome"/>
</dbReference>
<dbReference type="InterPro" id="IPR050887">
    <property type="entry name" value="Beta-mannosidase_GH2"/>
</dbReference>
<dbReference type="InterPro" id="IPR054593">
    <property type="entry name" value="Beta-mannosidase-like_N2"/>
</dbReference>
<keyword evidence="4" id="KW-0326">Glycosidase</keyword>
<organism evidence="6 7">
    <name type="scientific">Piscinibacter gummiphilus</name>
    <dbReference type="NCBI Taxonomy" id="946333"/>
    <lineage>
        <taxon>Bacteria</taxon>
        <taxon>Pseudomonadati</taxon>
        <taxon>Pseudomonadota</taxon>
        <taxon>Betaproteobacteria</taxon>
        <taxon>Burkholderiales</taxon>
        <taxon>Sphaerotilaceae</taxon>
        <taxon>Piscinibacter</taxon>
    </lineage>
</organism>
<reference evidence="6 7" key="1">
    <citation type="submission" date="2023-10" db="EMBL/GenBank/DDBJ databases">
        <title>Bacteria for the degradation of biodegradable plastic PBAT(Polybutylene adipate terephthalate).</title>
        <authorList>
            <person name="Weon H.-Y."/>
            <person name="Yeon J."/>
        </authorList>
    </citation>
    <scope>NUCLEOTIDE SEQUENCE [LARGE SCALE GENOMIC DNA]</scope>
    <source>
        <strain evidence="6 7">SBD 7-3</strain>
    </source>
</reference>
<comment type="catalytic activity">
    <reaction evidence="1">
        <text>Hydrolysis of terminal, non-reducing beta-D-mannose residues in beta-D-mannosides.</text>
        <dbReference type="EC" id="3.2.1.25"/>
    </reaction>
</comment>
<dbReference type="Gene3D" id="2.60.40.10">
    <property type="entry name" value="Immunoglobulins"/>
    <property type="match status" value="1"/>
</dbReference>
<evidence type="ECO:0000313" key="7">
    <source>
        <dbReference type="Proteomes" id="UP001303946"/>
    </source>
</evidence>
<dbReference type="PANTHER" id="PTHR43730:SF1">
    <property type="entry name" value="BETA-MANNOSIDASE"/>
    <property type="match status" value="1"/>
</dbReference>
<evidence type="ECO:0000256" key="2">
    <source>
        <dbReference type="ARBA" id="ARBA00012754"/>
    </source>
</evidence>
<dbReference type="InterPro" id="IPR017853">
    <property type="entry name" value="GH"/>
</dbReference>
<evidence type="ECO:0000259" key="5">
    <source>
        <dbReference type="Pfam" id="PF22666"/>
    </source>
</evidence>
<dbReference type="EC" id="3.2.1.25" evidence="2"/>
<dbReference type="EMBL" id="CP136336">
    <property type="protein sequence ID" value="WOB07276.1"/>
    <property type="molecule type" value="Genomic_DNA"/>
</dbReference>
<dbReference type="RefSeq" id="WP_316699948.1">
    <property type="nucleotide sequence ID" value="NZ_CP136336.1"/>
</dbReference>
<keyword evidence="7" id="KW-1185">Reference proteome</keyword>
<dbReference type="GO" id="GO:0016787">
    <property type="term" value="F:hydrolase activity"/>
    <property type="evidence" value="ECO:0007669"/>
    <property type="project" value="UniProtKB-KW"/>
</dbReference>
<dbReference type="Pfam" id="PF22666">
    <property type="entry name" value="Glyco_hydro_2_N2"/>
    <property type="match status" value="1"/>
</dbReference>
<dbReference type="Gene3D" id="3.20.20.80">
    <property type="entry name" value="Glycosidases"/>
    <property type="match status" value="1"/>
</dbReference>
<gene>
    <name evidence="6" type="ORF">RXV79_20440</name>
</gene>
<proteinExistence type="predicted"/>
<keyword evidence="3 6" id="KW-0378">Hydrolase</keyword>
<dbReference type="PANTHER" id="PTHR43730">
    <property type="entry name" value="BETA-MANNOSIDASE"/>
    <property type="match status" value="1"/>
</dbReference>
<dbReference type="Gene3D" id="2.60.120.260">
    <property type="entry name" value="Galactose-binding domain-like"/>
    <property type="match status" value="1"/>
</dbReference>
<accession>A0ABZ0CQK6</accession>
<name>A0ABZ0CQK6_9BURK</name>
<dbReference type="InterPro" id="IPR013783">
    <property type="entry name" value="Ig-like_fold"/>
</dbReference>
<dbReference type="SUPFAM" id="SSF51445">
    <property type="entry name" value="(Trans)glycosidases"/>
    <property type="match status" value="1"/>
</dbReference>
<dbReference type="InterPro" id="IPR008979">
    <property type="entry name" value="Galactose-bd-like_sf"/>
</dbReference>
<evidence type="ECO:0000256" key="4">
    <source>
        <dbReference type="ARBA" id="ARBA00023295"/>
    </source>
</evidence>
<dbReference type="SUPFAM" id="SSF49303">
    <property type="entry name" value="beta-Galactosidase/glucuronidase domain"/>
    <property type="match status" value="1"/>
</dbReference>
<protein>
    <recommendedName>
        <fullName evidence="2">beta-mannosidase</fullName>
        <ecNumber evidence="2">3.2.1.25</ecNumber>
    </recommendedName>
</protein>
<dbReference type="InterPro" id="IPR036156">
    <property type="entry name" value="Beta-gal/glucu_dom_sf"/>
</dbReference>
<evidence type="ECO:0000256" key="1">
    <source>
        <dbReference type="ARBA" id="ARBA00000829"/>
    </source>
</evidence>
<sequence>MTPAAQDHPQRVVLGGMWQICATAPGRFTSPTQLDALAPGEWLTSPHVGTAAALMRDAGRWSLDGPARRFDSEDWWYRTRFTPPSLEDSEPFWLGFDGLATVADVWLNGQPVLHSSNMFLSHECEVASQLVPGENQLDIRFHALDTLLAAKRPRPRWRVPMVPQQQLRWHRTTLLGRTPGWSPPAAPVGPVGAIWWERRDPLGGLRPQLHSSVDAEGRGQVRVHGGLGNLADAQIERIELELSRGGELWRLPLTIVDGRFEGTLTLERPALWWPHTHGEPALYDARLIAQRRDAPGPTTHGLRPVGFRRIEADTTDGRFGLKVNGVPVFCRGACWTPLDVVSLTSSHEALHAAVQQARDAGMNMLRVGGTMVYEGDAFFDACDELGMLVWQEFMFANMDYPEQDEAFLDSVRAEVAQQTARWQGRACVAVVCGNSEGEQQAAMWGAPRELWAPALFHTTLREAVEAALPGVPYWPSSAHGGAFPHQANAGTASYYGVGAYLRPLDDARRSALSFATECLAFANMPDERTVARMPGGLGLRVHHPGWKERTPRDLNAGWDFEDVRDHYLASLCKVDPVQLRSVDHERYLALSRVVTGEVMASAFTEWRRPGSRCGGALVWFLRDLWAGAGWGLVDDTGLPKACFYALRRVLQPVAVLITDEGVNGVAVHLVNERAEPLAGELSLRLYGNGDALVEEATLPVAVAARGDASIALAQHLGGFTDVSYAYRFGPPPVTLVHAQLKASDGQVVGEAFHFPAGPMLPVRDDLGLSARYEPERRELLLATTHAAQHVHVQFDEHLPVDNDFHLAPGAARSLALQRTGASTGRPLKGWVWALNARSPVPIVVPT</sequence>
<dbReference type="SUPFAM" id="SSF49785">
    <property type="entry name" value="Galactose-binding domain-like"/>
    <property type="match status" value="1"/>
</dbReference>
<evidence type="ECO:0000313" key="6">
    <source>
        <dbReference type="EMBL" id="WOB07276.1"/>
    </source>
</evidence>
<feature type="domain" description="Beta-mannosidase-like galactose-binding" evidence="5">
    <location>
        <begin position="70"/>
        <end position="191"/>
    </location>
</feature>